<evidence type="ECO:0000256" key="1">
    <source>
        <dbReference type="ARBA" id="ARBA00004141"/>
    </source>
</evidence>
<gene>
    <name evidence="9" type="ORF">KP79_PYT18606</name>
</gene>
<keyword evidence="4 6" id="KW-0472">Membrane</keyword>
<dbReference type="PANTHER" id="PTHR15937:SF3">
    <property type="entry name" value="TRANSMEMBRANE 7 SUPERFAMILY MEMBER 3"/>
    <property type="match status" value="1"/>
</dbReference>
<evidence type="ECO:0000256" key="5">
    <source>
        <dbReference type="SAM" id="MobiDB-lite"/>
    </source>
</evidence>
<comment type="caution">
    <text evidence="9">The sequence shown here is derived from an EMBL/GenBank/DDBJ whole genome shotgun (WGS) entry which is preliminary data.</text>
</comment>
<dbReference type="GO" id="GO:0043069">
    <property type="term" value="P:negative regulation of programmed cell death"/>
    <property type="evidence" value="ECO:0007669"/>
    <property type="project" value="TreeGrafter"/>
</dbReference>
<dbReference type="GO" id="GO:0005886">
    <property type="term" value="C:plasma membrane"/>
    <property type="evidence" value="ECO:0007669"/>
    <property type="project" value="TreeGrafter"/>
</dbReference>
<feature type="region of interest" description="Disordered" evidence="5">
    <location>
        <begin position="529"/>
        <end position="561"/>
    </location>
</feature>
<feature type="compositionally biased region" description="Polar residues" evidence="5">
    <location>
        <begin position="542"/>
        <end position="561"/>
    </location>
</feature>
<keyword evidence="2 6" id="KW-0812">Transmembrane</keyword>
<feature type="transmembrane region" description="Helical" evidence="6">
    <location>
        <begin position="372"/>
        <end position="392"/>
    </location>
</feature>
<keyword evidence="3 6" id="KW-1133">Transmembrane helix</keyword>
<protein>
    <submittedName>
        <fullName evidence="9">Transmembrane 7 superfamily member 3</fullName>
    </submittedName>
</protein>
<dbReference type="InterPro" id="IPR042502">
    <property type="entry name" value="TM7SF3"/>
</dbReference>
<dbReference type="AlphaFoldDB" id="A0A210PYX2"/>
<dbReference type="InterPro" id="IPR025256">
    <property type="entry name" value="TM7S3/TM198-like_dom"/>
</dbReference>
<evidence type="ECO:0000313" key="10">
    <source>
        <dbReference type="Proteomes" id="UP000242188"/>
    </source>
</evidence>
<name>A0A210PYX2_MIZYE</name>
<keyword evidence="10" id="KW-1185">Reference proteome</keyword>
<evidence type="ECO:0000256" key="2">
    <source>
        <dbReference type="ARBA" id="ARBA00022692"/>
    </source>
</evidence>
<reference evidence="9 10" key="1">
    <citation type="journal article" date="2017" name="Nat. Ecol. Evol.">
        <title>Scallop genome provides insights into evolution of bilaterian karyotype and development.</title>
        <authorList>
            <person name="Wang S."/>
            <person name="Zhang J."/>
            <person name="Jiao W."/>
            <person name="Li J."/>
            <person name="Xun X."/>
            <person name="Sun Y."/>
            <person name="Guo X."/>
            <person name="Huan P."/>
            <person name="Dong B."/>
            <person name="Zhang L."/>
            <person name="Hu X."/>
            <person name="Sun X."/>
            <person name="Wang J."/>
            <person name="Zhao C."/>
            <person name="Wang Y."/>
            <person name="Wang D."/>
            <person name="Huang X."/>
            <person name="Wang R."/>
            <person name="Lv J."/>
            <person name="Li Y."/>
            <person name="Zhang Z."/>
            <person name="Liu B."/>
            <person name="Lu W."/>
            <person name="Hui Y."/>
            <person name="Liang J."/>
            <person name="Zhou Z."/>
            <person name="Hou R."/>
            <person name="Li X."/>
            <person name="Liu Y."/>
            <person name="Li H."/>
            <person name="Ning X."/>
            <person name="Lin Y."/>
            <person name="Zhao L."/>
            <person name="Xing Q."/>
            <person name="Dou J."/>
            <person name="Li Y."/>
            <person name="Mao J."/>
            <person name="Guo H."/>
            <person name="Dou H."/>
            <person name="Li T."/>
            <person name="Mu C."/>
            <person name="Jiang W."/>
            <person name="Fu Q."/>
            <person name="Fu X."/>
            <person name="Miao Y."/>
            <person name="Liu J."/>
            <person name="Yu Q."/>
            <person name="Li R."/>
            <person name="Liao H."/>
            <person name="Li X."/>
            <person name="Kong Y."/>
            <person name="Jiang Z."/>
            <person name="Chourrout D."/>
            <person name="Li R."/>
            <person name="Bao Z."/>
        </authorList>
    </citation>
    <scope>NUCLEOTIDE SEQUENCE [LARGE SCALE GENOMIC DNA]</scope>
    <source>
        <strain evidence="9 10">PY_sf001</strain>
    </source>
</reference>
<feature type="transmembrane region" description="Helical" evidence="6">
    <location>
        <begin position="430"/>
        <end position="449"/>
    </location>
</feature>
<evidence type="ECO:0000313" key="9">
    <source>
        <dbReference type="EMBL" id="OWF41690.1"/>
    </source>
</evidence>
<dbReference type="OrthoDB" id="5967337at2759"/>
<feature type="domain" description="TM7S3/TM198-like" evidence="8">
    <location>
        <begin position="297"/>
        <end position="501"/>
    </location>
</feature>
<sequence>MERVTAVVTILVLTSLISGSLCQNHYHEVNADLKPAKPSVIKVQGNSRVNLTIKSIPVDTTHVVCQLHTHKDPLSLSLSPTLSPDVTETETDMGVTTLLSKNQKDMFWYLKSDHNHTVEALVTVILYTWKDPIPGGCNSEYTFENDPSFHLSFDSSKTKTKFQWSSHWRNRSTNPGPDDCEHLSNPLQYDMYVYYLPGGDFSQEKHFDGIQKMMTVADVLQNGKKISNIKDDKTTTVSEFTITSYTGQGTIYNVIVTDTSTGVVSRAAYIPTTTYVCDLNNTDSCHMIGSGGKVLAVIGGVLGLFFIILGHRFFKTSTFLAPFLGFGLISVILFERFTTQSILVVLVLSAVVGVVLATGWLAFWWWHGVHTIAVLLTGLTSGYIISSILFFSPLGNLNYWSREFNYGMSFTVGILIIPVALLYWTKQLSILSCTFLGGYLVCITVDVFVDSGFKNIILNSLRHAAEPNYLSVTVTGPYLTTDIGLTLLWAFFFVGGSIFQLLRERGKPDFPESTWRNRRRSRRLEIEEERQSLLGNGRPTLYGQSGQMVSTQRTEMSLPET</sequence>
<comment type="subcellular location">
    <subcellularLocation>
        <location evidence="1">Membrane</location>
        <topology evidence="1">Multi-pass membrane protein</topology>
    </subcellularLocation>
</comment>
<feature type="chain" id="PRO_5013030058" evidence="7">
    <location>
        <begin position="23"/>
        <end position="561"/>
    </location>
</feature>
<feature type="transmembrane region" description="Helical" evidence="6">
    <location>
        <begin position="316"/>
        <end position="334"/>
    </location>
</feature>
<proteinExistence type="predicted"/>
<feature type="signal peptide" evidence="7">
    <location>
        <begin position="1"/>
        <end position="22"/>
    </location>
</feature>
<evidence type="ECO:0000256" key="3">
    <source>
        <dbReference type="ARBA" id="ARBA00022989"/>
    </source>
</evidence>
<evidence type="ECO:0000259" key="8">
    <source>
        <dbReference type="Pfam" id="PF13886"/>
    </source>
</evidence>
<accession>A0A210PYX2</accession>
<keyword evidence="7" id="KW-0732">Signal</keyword>
<dbReference type="Proteomes" id="UP000242188">
    <property type="component" value="Unassembled WGS sequence"/>
</dbReference>
<evidence type="ECO:0000256" key="6">
    <source>
        <dbReference type="SAM" id="Phobius"/>
    </source>
</evidence>
<evidence type="ECO:0000256" key="4">
    <source>
        <dbReference type="ARBA" id="ARBA00023136"/>
    </source>
</evidence>
<evidence type="ECO:0000256" key="7">
    <source>
        <dbReference type="SAM" id="SignalP"/>
    </source>
</evidence>
<dbReference type="Pfam" id="PF25992">
    <property type="entry name" value="Ig_TM7SF3_N"/>
    <property type="match status" value="1"/>
</dbReference>
<feature type="transmembrane region" description="Helical" evidence="6">
    <location>
        <begin position="404"/>
        <end position="423"/>
    </location>
</feature>
<dbReference type="PANTHER" id="PTHR15937">
    <property type="entry name" value="TRANSMEMBRANE 7 SUPERFAMILY MEMBER 3"/>
    <property type="match status" value="1"/>
</dbReference>
<dbReference type="STRING" id="6573.A0A210PYX2"/>
<organism evidence="9 10">
    <name type="scientific">Mizuhopecten yessoensis</name>
    <name type="common">Japanese scallop</name>
    <name type="synonym">Patinopecten yessoensis</name>
    <dbReference type="NCBI Taxonomy" id="6573"/>
    <lineage>
        <taxon>Eukaryota</taxon>
        <taxon>Metazoa</taxon>
        <taxon>Spiralia</taxon>
        <taxon>Lophotrochozoa</taxon>
        <taxon>Mollusca</taxon>
        <taxon>Bivalvia</taxon>
        <taxon>Autobranchia</taxon>
        <taxon>Pteriomorphia</taxon>
        <taxon>Pectinida</taxon>
        <taxon>Pectinoidea</taxon>
        <taxon>Pectinidae</taxon>
        <taxon>Mizuhopecten</taxon>
    </lineage>
</organism>
<feature type="transmembrane region" description="Helical" evidence="6">
    <location>
        <begin position="287"/>
        <end position="309"/>
    </location>
</feature>
<feature type="transmembrane region" description="Helical" evidence="6">
    <location>
        <begin position="340"/>
        <end position="365"/>
    </location>
</feature>
<dbReference type="Pfam" id="PF13886">
    <property type="entry name" value="TM7S3_TM198"/>
    <property type="match status" value="1"/>
</dbReference>
<dbReference type="EMBL" id="NEDP02005373">
    <property type="protein sequence ID" value="OWF41690.1"/>
    <property type="molecule type" value="Genomic_DNA"/>
</dbReference>